<feature type="region of interest" description="Disordered" evidence="2">
    <location>
        <begin position="174"/>
        <end position="208"/>
    </location>
</feature>
<name>A0ABD3MKI9_9STRA</name>
<feature type="compositionally biased region" description="Low complexity" evidence="2">
    <location>
        <begin position="255"/>
        <end position="264"/>
    </location>
</feature>
<organism evidence="3 4">
    <name type="scientific">Discostella pseudostelligera</name>
    <dbReference type="NCBI Taxonomy" id="259834"/>
    <lineage>
        <taxon>Eukaryota</taxon>
        <taxon>Sar</taxon>
        <taxon>Stramenopiles</taxon>
        <taxon>Ochrophyta</taxon>
        <taxon>Bacillariophyta</taxon>
        <taxon>Coscinodiscophyceae</taxon>
        <taxon>Thalassiosirophycidae</taxon>
        <taxon>Stephanodiscales</taxon>
        <taxon>Stephanodiscaceae</taxon>
        <taxon>Discostella</taxon>
    </lineage>
</organism>
<sequence>MMANPGAAPISSNETGRGWALDNADATDRIKPRRPYTPYNLFYLLERELVVQGDEPSSVKEMAIEKESMVAERGGKRPEDDIPIPSRYKNVVLLPKWYEPNLKEKRKHRKTHGKISFKDLTEIISKNWATIDAETKEYCTRVSDIGRKRYKEAITRYNASQKIIMLKKERAAIESAKEQKKKPSPKVECDSPPRLRKGKGNPTTPDRILSLHAPIVTPPHSGHNTNTYSPHVPSTPASFYHYGPPPPMPPPMPRSVPQSQPQSHPHSHSHLPHWMPMYHHHQQHMQQSQQHHQPHPYVYHPAPPIHKMNNKCRQPAMQMKNSERKHCCGPTLERPADGGVVSNRNFNRSVKNEGTPFGCRSSSPPAEEGSMTHDEAMRICTLMGSPGKKGFQYAPANDLLQNVLSFDFVDNHSLSTDHGDIHRSDSLLDEVEAHEEHFIHDQASKHDDNILDLSELLPLELGEGDAFPDLLL</sequence>
<dbReference type="InterPro" id="IPR050342">
    <property type="entry name" value="HMGB"/>
</dbReference>
<feature type="region of interest" description="Disordered" evidence="2">
    <location>
        <begin position="339"/>
        <end position="370"/>
    </location>
</feature>
<dbReference type="PANTHER" id="PTHR48112:SF15">
    <property type="entry name" value="HMG BOX DOMAIN-CONTAINING PROTEIN"/>
    <property type="match status" value="1"/>
</dbReference>
<evidence type="ECO:0000256" key="2">
    <source>
        <dbReference type="SAM" id="MobiDB-lite"/>
    </source>
</evidence>
<keyword evidence="1" id="KW-0238">DNA-binding</keyword>
<evidence type="ECO:0000313" key="3">
    <source>
        <dbReference type="EMBL" id="KAL3764127.1"/>
    </source>
</evidence>
<feature type="region of interest" description="Disordered" evidence="2">
    <location>
        <begin position="243"/>
        <end position="274"/>
    </location>
</feature>
<dbReference type="InterPro" id="IPR036910">
    <property type="entry name" value="HMG_box_dom_sf"/>
</dbReference>
<dbReference type="SUPFAM" id="SSF47095">
    <property type="entry name" value="HMG-box"/>
    <property type="match status" value="1"/>
</dbReference>
<accession>A0ABD3MKI9</accession>
<proteinExistence type="predicted"/>
<dbReference type="AlphaFoldDB" id="A0ABD3MKI9"/>
<dbReference type="Proteomes" id="UP001530293">
    <property type="component" value="Unassembled WGS sequence"/>
</dbReference>
<dbReference type="Gene3D" id="1.10.30.10">
    <property type="entry name" value="High mobility group box domain"/>
    <property type="match status" value="1"/>
</dbReference>
<dbReference type="EMBL" id="JALLBG020000108">
    <property type="protein sequence ID" value="KAL3764127.1"/>
    <property type="molecule type" value="Genomic_DNA"/>
</dbReference>
<protein>
    <recommendedName>
        <fullName evidence="5">HMG box domain-containing protein</fullName>
    </recommendedName>
</protein>
<evidence type="ECO:0008006" key="5">
    <source>
        <dbReference type="Google" id="ProtNLM"/>
    </source>
</evidence>
<feature type="region of interest" description="Disordered" evidence="2">
    <location>
        <begin position="1"/>
        <end position="33"/>
    </location>
</feature>
<evidence type="ECO:0000313" key="4">
    <source>
        <dbReference type="Proteomes" id="UP001530293"/>
    </source>
</evidence>
<feature type="compositionally biased region" description="Pro residues" evidence="2">
    <location>
        <begin position="243"/>
        <end position="254"/>
    </location>
</feature>
<dbReference type="GO" id="GO:0003677">
    <property type="term" value="F:DNA binding"/>
    <property type="evidence" value="ECO:0007669"/>
    <property type="project" value="UniProtKB-KW"/>
</dbReference>
<evidence type="ECO:0000256" key="1">
    <source>
        <dbReference type="ARBA" id="ARBA00023125"/>
    </source>
</evidence>
<gene>
    <name evidence="3" type="ORF">ACHAWU_003939</name>
</gene>
<dbReference type="PANTHER" id="PTHR48112">
    <property type="entry name" value="HIGH MOBILITY GROUP PROTEIN DSP1"/>
    <property type="match status" value="1"/>
</dbReference>
<keyword evidence="4" id="KW-1185">Reference proteome</keyword>
<reference evidence="3 4" key="1">
    <citation type="submission" date="2024-10" db="EMBL/GenBank/DDBJ databases">
        <title>Updated reference genomes for cyclostephanoid diatoms.</title>
        <authorList>
            <person name="Roberts W.R."/>
            <person name="Alverson A.J."/>
        </authorList>
    </citation>
    <scope>NUCLEOTIDE SEQUENCE [LARGE SCALE GENOMIC DNA]</scope>
    <source>
        <strain evidence="3 4">AJA232-27</strain>
    </source>
</reference>
<comment type="caution">
    <text evidence="3">The sequence shown here is derived from an EMBL/GenBank/DDBJ whole genome shotgun (WGS) entry which is preliminary data.</text>
</comment>